<dbReference type="PANTHER" id="PTHR42891:SF1">
    <property type="entry name" value="D-GLYCERO-BETA-D-MANNO-HEPTOSE-1,7-BISPHOSPHATE 7-PHOSPHATASE"/>
    <property type="match status" value="1"/>
</dbReference>
<comment type="subcellular location">
    <subcellularLocation>
        <location evidence="1">Cytoplasm</location>
    </subcellularLocation>
</comment>
<evidence type="ECO:0000313" key="8">
    <source>
        <dbReference type="EMBL" id="KEO81014.1"/>
    </source>
</evidence>
<dbReference type="GO" id="GO:0005737">
    <property type="term" value="C:cytoplasm"/>
    <property type="evidence" value="ECO:0007669"/>
    <property type="project" value="UniProtKB-SubCell"/>
</dbReference>
<comment type="similarity">
    <text evidence="2">Belongs to the GmhB family.</text>
</comment>
<accession>A0A074LIQ1</accession>
<evidence type="ECO:0000256" key="4">
    <source>
        <dbReference type="ARBA" id="ARBA00022723"/>
    </source>
</evidence>
<protein>
    <recommendedName>
        <fullName evidence="7">D,D-heptose 1,7-bisphosphate phosphatase</fullName>
    </recommendedName>
</protein>
<dbReference type="NCBIfam" id="TIGR01662">
    <property type="entry name" value="HAD-SF-IIIA"/>
    <property type="match status" value="1"/>
</dbReference>
<keyword evidence="6" id="KW-0119">Carbohydrate metabolism</keyword>
<organism evidence="8 9">
    <name type="scientific">Tumebacillus flagellatus</name>
    <dbReference type="NCBI Taxonomy" id="1157490"/>
    <lineage>
        <taxon>Bacteria</taxon>
        <taxon>Bacillati</taxon>
        <taxon>Bacillota</taxon>
        <taxon>Bacilli</taxon>
        <taxon>Bacillales</taxon>
        <taxon>Alicyclobacillaceae</taxon>
        <taxon>Tumebacillus</taxon>
    </lineage>
</organism>
<evidence type="ECO:0000256" key="5">
    <source>
        <dbReference type="ARBA" id="ARBA00022801"/>
    </source>
</evidence>
<sequence length="180" mass="19458">MIRRAVFLDRDGTVIPDLHYLKDPCRVELLPGAAEGLQVMQDLGFELFLVTNQSGVARGYLTAEDVQAVNDAVGQRLAEQGIFLRDVRVCPHWEEGCACRKPEPGMLLDLAAAHGLELSQSVMVGDKWSDVEAGKAAGAAVSVRLAPDDVEGGQENGVLVLPDLLAVALWLQERFPSLVL</sequence>
<evidence type="ECO:0000256" key="6">
    <source>
        <dbReference type="ARBA" id="ARBA00023277"/>
    </source>
</evidence>
<reference evidence="8 9" key="1">
    <citation type="journal article" date="2013" name="Int. J. Syst. Evol. Microbiol.">
        <title>Tumebacillus flagellatus sp. nov., an alpha-amylase/pullulanase-producing bacterium isolated from cassava wastewater.</title>
        <authorList>
            <person name="Wang Q."/>
            <person name="Xie N."/>
            <person name="Qin Y."/>
            <person name="Shen N."/>
            <person name="Zhu J."/>
            <person name="Mi H."/>
            <person name="Huang R."/>
        </authorList>
    </citation>
    <scope>NUCLEOTIDE SEQUENCE [LARGE SCALE GENOMIC DNA]</scope>
    <source>
        <strain evidence="8 9">GST4</strain>
    </source>
</reference>
<evidence type="ECO:0000256" key="1">
    <source>
        <dbReference type="ARBA" id="ARBA00004496"/>
    </source>
</evidence>
<keyword evidence="5" id="KW-0378">Hydrolase</keyword>
<comment type="caution">
    <text evidence="8">The sequence shown here is derived from an EMBL/GenBank/DDBJ whole genome shotgun (WGS) entry which is preliminary data.</text>
</comment>
<dbReference type="PANTHER" id="PTHR42891">
    <property type="entry name" value="D-GLYCERO-BETA-D-MANNO-HEPTOSE-1,7-BISPHOSPHATE 7-PHOSPHATASE"/>
    <property type="match status" value="1"/>
</dbReference>
<dbReference type="InterPro" id="IPR036412">
    <property type="entry name" value="HAD-like_sf"/>
</dbReference>
<dbReference type="STRING" id="1157490.EL26_23015"/>
<dbReference type="InterPro" id="IPR006549">
    <property type="entry name" value="HAD-SF_hydro_IIIA"/>
</dbReference>
<dbReference type="Gene3D" id="3.40.50.1000">
    <property type="entry name" value="HAD superfamily/HAD-like"/>
    <property type="match status" value="1"/>
</dbReference>
<evidence type="ECO:0000313" key="9">
    <source>
        <dbReference type="Proteomes" id="UP000027931"/>
    </source>
</evidence>
<evidence type="ECO:0000256" key="3">
    <source>
        <dbReference type="ARBA" id="ARBA00022490"/>
    </source>
</evidence>
<keyword evidence="3" id="KW-0963">Cytoplasm</keyword>
<dbReference type="CDD" id="cd07503">
    <property type="entry name" value="HAD_HisB-N"/>
    <property type="match status" value="1"/>
</dbReference>
<evidence type="ECO:0000256" key="7">
    <source>
        <dbReference type="ARBA" id="ARBA00031828"/>
    </source>
</evidence>
<gene>
    <name evidence="8" type="ORF">EL26_23015</name>
</gene>
<proteinExistence type="inferred from homology"/>
<dbReference type="InterPro" id="IPR006543">
    <property type="entry name" value="Histidinol-phos"/>
</dbReference>
<name>A0A074LIQ1_9BACL</name>
<dbReference type="InterPro" id="IPR023214">
    <property type="entry name" value="HAD_sf"/>
</dbReference>
<dbReference type="GO" id="GO:0005975">
    <property type="term" value="P:carbohydrate metabolic process"/>
    <property type="evidence" value="ECO:0007669"/>
    <property type="project" value="InterPro"/>
</dbReference>
<dbReference type="GO" id="GO:0016791">
    <property type="term" value="F:phosphatase activity"/>
    <property type="evidence" value="ECO:0007669"/>
    <property type="project" value="InterPro"/>
</dbReference>
<dbReference type="Proteomes" id="UP000027931">
    <property type="component" value="Unassembled WGS sequence"/>
</dbReference>
<dbReference type="eggNOG" id="COG0241">
    <property type="taxonomic scope" value="Bacteria"/>
</dbReference>
<dbReference type="NCBIfam" id="TIGR01656">
    <property type="entry name" value="Histidinol-ppas"/>
    <property type="match status" value="1"/>
</dbReference>
<keyword evidence="9" id="KW-1185">Reference proteome</keyword>
<dbReference type="Pfam" id="PF13242">
    <property type="entry name" value="Hydrolase_like"/>
    <property type="match status" value="1"/>
</dbReference>
<dbReference type="EMBL" id="JMIR01000050">
    <property type="protein sequence ID" value="KEO81014.1"/>
    <property type="molecule type" value="Genomic_DNA"/>
</dbReference>
<dbReference type="InterPro" id="IPR004446">
    <property type="entry name" value="Heptose_bisP_phosphatase"/>
</dbReference>
<dbReference type="GO" id="GO:0046872">
    <property type="term" value="F:metal ion binding"/>
    <property type="evidence" value="ECO:0007669"/>
    <property type="project" value="UniProtKB-KW"/>
</dbReference>
<dbReference type="AlphaFoldDB" id="A0A074LIQ1"/>
<keyword evidence="4" id="KW-0479">Metal-binding</keyword>
<dbReference type="SUPFAM" id="SSF56784">
    <property type="entry name" value="HAD-like"/>
    <property type="match status" value="1"/>
</dbReference>
<evidence type="ECO:0000256" key="2">
    <source>
        <dbReference type="ARBA" id="ARBA00005628"/>
    </source>
</evidence>